<gene>
    <name evidence="1" type="ordered locus">SARI_03788</name>
</gene>
<accession>A9MJS0</accession>
<dbReference type="AlphaFoldDB" id="A9MJS0"/>
<sequence length="148" mass="17156">MLHRFFGQLDNAQFSDRFGQFRRRLSVIHVTVRALNVLFGFTLRFQGSRFVEILTANRGIRQNGHGARLHFQNAAGQIDKLFMTVLLNDANHTRLNGGEQRRVTRVNSQFAFATRNLDFLDQTGEHLLLRADDIQVVSHCHITLRLRR</sequence>
<dbReference type="HOGENOM" id="CLU_1757507_0_0_6"/>
<proteinExistence type="predicted"/>
<evidence type="ECO:0000313" key="1">
    <source>
        <dbReference type="EMBL" id="ABX23582.1"/>
    </source>
</evidence>
<reference evidence="1 2" key="1">
    <citation type="submission" date="2007-11" db="EMBL/GenBank/DDBJ databases">
        <authorList>
            <consortium name="The Salmonella enterica serovar Arizonae Genome Sequencing Project"/>
            <person name="McClelland M."/>
            <person name="Sanderson E.K."/>
            <person name="Porwollik S."/>
            <person name="Spieth J."/>
            <person name="Clifton W.S."/>
            <person name="Fulton R."/>
            <person name="Chunyan W."/>
            <person name="Wollam A."/>
            <person name="Shah N."/>
            <person name="Pepin K."/>
            <person name="Bhonagiri V."/>
            <person name="Nash W."/>
            <person name="Johnson M."/>
            <person name="Thiruvilangam P."/>
            <person name="Wilson R."/>
        </authorList>
    </citation>
    <scope>NUCLEOTIDE SEQUENCE [LARGE SCALE GENOMIC DNA]</scope>
    <source>
        <strain evidence="2">ATCC BAA-731 / CDC346-86 / RSK2980</strain>
    </source>
</reference>
<name>A9MJS0_SALAR</name>
<dbReference type="KEGG" id="ses:SARI_03788"/>
<dbReference type="Proteomes" id="UP000002084">
    <property type="component" value="Chromosome"/>
</dbReference>
<dbReference type="EMBL" id="CP000880">
    <property type="protein sequence ID" value="ABX23582.1"/>
    <property type="molecule type" value="Genomic_DNA"/>
</dbReference>
<evidence type="ECO:0000313" key="2">
    <source>
        <dbReference type="Proteomes" id="UP000002084"/>
    </source>
</evidence>
<organism evidence="1 2">
    <name type="scientific">Salmonella arizonae (strain ATCC BAA-731 / CDC346-86 / RSK2980)</name>
    <dbReference type="NCBI Taxonomy" id="41514"/>
    <lineage>
        <taxon>Bacteria</taxon>
        <taxon>Pseudomonadati</taxon>
        <taxon>Pseudomonadota</taxon>
        <taxon>Gammaproteobacteria</taxon>
        <taxon>Enterobacterales</taxon>
        <taxon>Enterobacteriaceae</taxon>
        <taxon>Salmonella</taxon>
    </lineage>
</organism>
<protein>
    <submittedName>
        <fullName evidence="1">Uncharacterized protein</fullName>
    </submittedName>
</protein>
<keyword evidence="2" id="KW-1185">Reference proteome</keyword>